<keyword evidence="1" id="KW-0479">Metal-binding</keyword>
<organism evidence="7 8">
    <name type="scientific">Paralvinella palmiformis</name>
    <dbReference type="NCBI Taxonomy" id="53620"/>
    <lineage>
        <taxon>Eukaryota</taxon>
        <taxon>Metazoa</taxon>
        <taxon>Spiralia</taxon>
        <taxon>Lophotrochozoa</taxon>
        <taxon>Annelida</taxon>
        <taxon>Polychaeta</taxon>
        <taxon>Sedentaria</taxon>
        <taxon>Canalipalpata</taxon>
        <taxon>Terebellida</taxon>
        <taxon>Terebelliformia</taxon>
        <taxon>Alvinellidae</taxon>
        <taxon>Paralvinella</taxon>
    </lineage>
</organism>
<evidence type="ECO:0000256" key="1">
    <source>
        <dbReference type="ARBA" id="ARBA00022723"/>
    </source>
</evidence>
<dbReference type="PROSITE" id="PS00518">
    <property type="entry name" value="ZF_RING_1"/>
    <property type="match status" value="1"/>
</dbReference>
<evidence type="ECO:0000313" key="8">
    <source>
        <dbReference type="Proteomes" id="UP001208570"/>
    </source>
</evidence>
<sequence>MKIIISFSIYTDNKIMSVYNMSASFNDTQKLRAGEDEVFSTVTAEVNARLRLRLTNYEDVLGEVEEQTGVEIKFSRKKYYFVGSWSQLVEAKELLERYTENNTPLNDSSDPKKFESFLVVDKAEKTEKKLQNSQKDGIGMNIRARDETPSRQYEDSGPNAEEVEDSYEKKTTLQRSSPGLEDAVERDRSSAVNVRDGHTESVGTASNQQVEEEDEVQNEKRSEYIPKVSKEQHEQPAEVEAQDQLEMISSEPLMVDENVFEYMKYIKLVTELKDQFSMDLVMQNIDGDAFVMILTPEGKTFKQEQMILARAAFIEAYQNTLTVCTREVCKISGNIPSAYREEIFADTLLSYPDIMIRELPNKTNSYIFVGPAQKVKSCRHFFITCADKLTSKVGCQFQSTRMAADINLERSNKLQCMEAKMIEGQAMIASAINGGQSAMQRADPGHAEPPQQEDAVTDHYGDMPDLEEMIEEDERQSLKKAQDPQDEVEEKKDHVPAKTKGVTIPIVELFTSSSSDDDDDGVGAGDKQPKADDDLKDQRIKPNADRAVDCKKDSHLYSSKCLDFPKDWYLSLSEACTCEQCAEETKEVIRLGCKHEFCLTCVKNPSRMPGFCPQCGIHFDREQFRELEKKLLQTLRAKTEQRKHEPNKVPTASGSQSSEKQQFRPELQGDGTFIKASTDKLCEQCAELYQWLVLLKCSHELCNIAYPSTRFETYLPNSVDGRSLFRLILEANKEKKMFELLPTDKGRGIIYPVDGLSLRKDQETIDTEYLAGLECTLRKHLKEQEKV</sequence>
<gene>
    <name evidence="7" type="ORF">LSH36_342g00026</name>
</gene>
<dbReference type="InterPro" id="IPR001841">
    <property type="entry name" value="Znf_RING"/>
</dbReference>
<feature type="compositionally biased region" description="Basic and acidic residues" evidence="5">
    <location>
        <begin position="636"/>
        <end position="647"/>
    </location>
</feature>
<evidence type="ECO:0000256" key="2">
    <source>
        <dbReference type="ARBA" id="ARBA00022771"/>
    </source>
</evidence>
<accession>A0AAD9JF23</accession>
<dbReference type="InterPro" id="IPR013083">
    <property type="entry name" value="Znf_RING/FYVE/PHD"/>
</dbReference>
<reference evidence="7" key="1">
    <citation type="journal article" date="2023" name="Mol. Biol. Evol.">
        <title>Third-Generation Sequencing Reveals the Adaptive Role of the Epigenome in Three Deep-Sea Polychaetes.</title>
        <authorList>
            <person name="Perez M."/>
            <person name="Aroh O."/>
            <person name="Sun Y."/>
            <person name="Lan Y."/>
            <person name="Juniper S.K."/>
            <person name="Young C.R."/>
            <person name="Angers B."/>
            <person name="Qian P.Y."/>
        </authorList>
    </citation>
    <scope>NUCLEOTIDE SEQUENCE</scope>
    <source>
        <strain evidence="7">P08H-3</strain>
    </source>
</reference>
<feature type="domain" description="RING-type" evidence="6">
    <location>
        <begin position="578"/>
        <end position="615"/>
    </location>
</feature>
<dbReference type="Proteomes" id="UP001208570">
    <property type="component" value="Unassembled WGS sequence"/>
</dbReference>
<dbReference type="PROSITE" id="PS50089">
    <property type="entry name" value="ZF_RING_2"/>
    <property type="match status" value="1"/>
</dbReference>
<dbReference type="SMART" id="SM00184">
    <property type="entry name" value="RING"/>
    <property type="match status" value="1"/>
</dbReference>
<evidence type="ECO:0000259" key="6">
    <source>
        <dbReference type="PROSITE" id="PS50089"/>
    </source>
</evidence>
<dbReference type="GO" id="GO:0008270">
    <property type="term" value="F:zinc ion binding"/>
    <property type="evidence" value="ECO:0007669"/>
    <property type="project" value="UniProtKB-KW"/>
</dbReference>
<evidence type="ECO:0000313" key="7">
    <source>
        <dbReference type="EMBL" id="KAK2151999.1"/>
    </source>
</evidence>
<feature type="region of interest" description="Disordered" evidence="5">
    <location>
        <begin position="510"/>
        <end position="542"/>
    </location>
</feature>
<feature type="compositionally biased region" description="Basic and acidic residues" evidence="5">
    <location>
        <begin position="527"/>
        <end position="542"/>
    </location>
</feature>
<evidence type="ECO:0000256" key="4">
    <source>
        <dbReference type="PROSITE-ProRule" id="PRU00175"/>
    </source>
</evidence>
<feature type="compositionally biased region" description="Basic and acidic residues" evidence="5">
    <location>
        <begin position="217"/>
        <end position="236"/>
    </location>
</feature>
<keyword evidence="2 4" id="KW-0863">Zinc-finger</keyword>
<dbReference type="AlphaFoldDB" id="A0AAD9JF23"/>
<keyword evidence="8" id="KW-1185">Reference proteome</keyword>
<feature type="compositionally biased region" description="Basic and acidic residues" evidence="5">
    <location>
        <begin position="475"/>
        <end position="496"/>
    </location>
</feature>
<dbReference type="EMBL" id="JAODUP010000342">
    <property type="protein sequence ID" value="KAK2151999.1"/>
    <property type="molecule type" value="Genomic_DNA"/>
</dbReference>
<dbReference type="InterPro" id="IPR017907">
    <property type="entry name" value="Znf_RING_CS"/>
</dbReference>
<feature type="region of interest" description="Disordered" evidence="5">
    <location>
        <begin position="473"/>
        <end position="498"/>
    </location>
</feature>
<feature type="region of interest" description="Disordered" evidence="5">
    <location>
        <begin position="435"/>
        <end position="459"/>
    </location>
</feature>
<keyword evidence="3" id="KW-0862">Zinc</keyword>
<proteinExistence type="predicted"/>
<feature type="region of interest" description="Disordered" evidence="5">
    <location>
        <begin position="636"/>
        <end position="662"/>
    </location>
</feature>
<evidence type="ECO:0000256" key="3">
    <source>
        <dbReference type="ARBA" id="ARBA00022833"/>
    </source>
</evidence>
<feature type="compositionally biased region" description="Basic and acidic residues" evidence="5">
    <location>
        <begin position="143"/>
        <end position="154"/>
    </location>
</feature>
<comment type="caution">
    <text evidence="7">The sequence shown here is derived from an EMBL/GenBank/DDBJ whole genome shotgun (WGS) entry which is preliminary data.</text>
</comment>
<name>A0AAD9JF23_9ANNE</name>
<dbReference type="SUPFAM" id="SSF57850">
    <property type="entry name" value="RING/U-box"/>
    <property type="match status" value="1"/>
</dbReference>
<evidence type="ECO:0000256" key="5">
    <source>
        <dbReference type="SAM" id="MobiDB-lite"/>
    </source>
</evidence>
<protein>
    <recommendedName>
        <fullName evidence="6">RING-type domain-containing protein</fullName>
    </recommendedName>
</protein>
<feature type="region of interest" description="Disordered" evidence="5">
    <location>
        <begin position="128"/>
        <end position="237"/>
    </location>
</feature>
<feature type="compositionally biased region" description="Polar residues" evidence="5">
    <location>
        <begin position="650"/>
        <end position="660"/>
    </location>
</feature>
<feature type="compositionally biased region" description="Basic and acidic residues" evidence="5">
    <location>
        <begin position="183"/>
        <end position="199"/>
    </location>
</feature>
<dbReference type="Gene3D" id="3.30.40.10">
    <property type="entry name" value="Zinc/RING finger domain, C3HC4 (zinc finger)"/>
    <property type="match status" value="1"/>
</dbReference>